<evidence type="ECO:0000313" key="3">
    <source>
        <dbReference type="EMBL" id="QQB47227.1"/>
    </source>
</evidence>
<feature type="compositionally biased region" description="Low complexity" evidence="1">
    <location>
        <begin position="53"/>
        <end position="94"/>
    </location>
</feature>
<dbReference type="AlphaFoldDB" id="A0A7T4EGY9"/>
<feature type="region of interest" description="Disordered" evidence="1">
    <location>
        <begin position="47"/>
        <end position="95"/>
    </location>
</feature>
<dbReference type="EMBL" id="CP069534">
    <property type="protein sequence ID" value="QRP70232.1"/>
    <property type="molecule type" value="Genomic_DNA"/>
</dbReference>
<feature type="transmembrane region" description="Helical" evidence="2">
    <location>
        <begin position="17"/>
        <end position="37"/>
    </location>
</feature>
<evidence type="ECO:0000313" key="5">
    <source>
        <dbReference type="Proteomes" id="UP000596145"/>
    </source>
</evidence>
<dbReference type="EMBL" id="CP066007">
    <property type="protein sequence ID" value="QQB47227.1"/>
    <property type="molecule type" value="Genomic_DNA"/>
</dbReference>
<reference evidence="3 5" key="1">
    <citation type="submission" date="2020-12" db="EMBL/GenBank/DDBJ databases">
        <title>FDA dAtabase for Regulatory Grade micrObial Sequences (FDA-ARGOS): Supporting development and validation of Infectious Disease Dx tests.</title>
        <authorList>
            <person name="Sproer C."/>
            <person name="Gronow S."/>
            <person name="Severitt S."/>
            <person name="Schroder I."/>
            <person name="Tallon L."/>
            <person name="Sadzewicz L."/>
            <person name="Zhao X."/>
            <person name="Boylan J."/>
            <person name="Ott S."/>
            <person name="Bowen H."/>
            <person name="Vavikolanu K."/>
            <person name="Mehta A."/>
            <person name="Aluvathingal J."/>
            <person name="Nadendla S."/>
            <person name="Lowell S."/>
            <person name="Myers T."/>
            <person name="Yan Y."/>
            <person name="Sichtig H."/>
        </authorList>
    </citation>
    <scope>NUCLEOTIDE SEQUENCE [LARGE SCALE GENOMIC DNA]</scope>
    <source>
        <strain evidence="3 5">FDAARGOS_1053</strain>
        <strain evidence="4">FDAARGOS_1191</strain>
    </source>
</reference>
<accession>A0A7T4EGY9</accession>
<dbReference type="Proteomes" id="UP000617681">
    <property type="component" value="Chromosome"/>
</dbReference>
<dbReference type="GeneID" id="92760952"/>
<organism evidence="3 5">
    <name type="scientific">Corynebacterium glucuronolyticum</name>
    <dbReference type="NCBI Taxonomy" id="39791"/>
    <lineage>
        <taxon>Bacteria</taxon>
        <taxon>Bacillati</taxon>
        <taxon>Actinomycetota</taxon>
        <taxon>Actinomycetes</taxon>
        <taxon>Mycobacteriales</taxon>
        <taxon>Corynebacteriaceae</taxon>
        <taxon>Corynebacterium</taxon>
    </lineage>
</organism>
<keyword evidence="2" id="KW-0472">Membrane</keyword>
<protein>
    <submittedName>
        <fullName evidence="3">Uncharacterized protein</fullName>
    </submittedName>
</protein>
<name>A0A7T4EGY9_9CORY</name>
<dbReference type="Proteomes" id="UP000596145">
    <property type="component" value="Chromosome"/>
</dbReference>
<sequence length="230" mass="24921">MSNKRPLPDVIYTRRRVAAIVVVLVVIALILLLFNLLGGKDKQADPAAETTVSQTSEPSLTSQPSTTTETSTATTVTETTTGTTGASTSHTTTTNAAANKKTCELKDLEVTASTDQPNYTGDQRPTFYATVHNPTGADCEINLNDHPLAFEVYNLATNERVWSDIDCNDSEGRGRETFAKGTDKYYQAVWSRAGSAPNACDNRQQVPPGSYYLHTLVGDNHSDAVTFNIR</sequence>
<proteinExistence type="predicted"/>
<keyword evidence="2" id="KW-0812">Transmembrane</keyword>
<dbReference type="RefSeq" id="WP_005388733.1">
    <property type="nucleotide sequence ID" value="NZ_CP066007.1"/>
</dbReference>
<gene>
    <name evidence="3" type="ORF">I6I10_04800</name>
    <name evidence="4" type="ORF">I6J21_10750</name>
</gene>
<keyword evidence="2" id="KW-1133">Transmembrane helix</keyword>
<evidence type="ECO:0000256" key="2">
    <source>
        <dbReference type="SAM" id="Phobius"/>
    </source>
</evidence>
<evidence type="ECO:0000256" key="1">
    <source>
        <dbReference type="SAM" id="MobiDB-lite"/>
    </source>
</evidence>
<evidence type="ECO:0000313" key="4">
    <source>
        <dbReference type="EMBL" id="QRP70232.1"/>
    </source>
</evidence>
<dbReference type="OrthoDB" id="4772932at2"/>